<proteinExistence type="predicted"/>
<name>A0ABW9J5W1_9SPHI</name>
<organism evidence="2 3">
    <name type="scientific">Pedobacter ureilyticus</name>
    <dbReference type="NCBI Taxonomy" id="1393051"/>
    <lineage>
        <taxon>Bacteria</taxon>
        <taxon>Pseudomonadati</taxon>
        <taxon>Bacteroidota</taxon>
        <taxon>Sphingobacteriia</taxon>
        <taxon>Sphingobacteriales</taxon>
        <taxon>Sphingobacteriaceae</taxon>
        <taxon>Pedobacter</taxon>
    </lineage>
</organism>
<evidence type="ECO:0000313" key="2">
    <source>
        <dbReference type="EMBL" id="MFN0255928.1"/>
    </source>
</evidence>
<dbReference type="RefSeq" id="WP_138723040.1">
    <property type="nucleotide sequence ID" value="NZ_SSHJ02000006.1"/>
</dbReference>
<evidence type="ECO:0000256" key="1">
    <source>
        <dbReference type="SAM" id="Phobius"/>
    </source>
</evidence>
<keyword evidence="3" id="KW-1185">Reference proteome</keyword>
<keyword evidence="1" id="KW-0472">Membrane</keyword>
<comment type="caution">
    <text evidence="2">The sequence shown here is derived from an EMBL/GenBank/DDBJ whole genome shotgun (WGS) entry which is preliminary data.</text>
</comment>
<dbReference type="EMBL" id="SSHJ02000006">
    <property type="protein sequence ID" value="MFN0255928.1"/>
    <property type="molecule type" value="Genomic_DNA"/>
</dbReference>
<keyword evidence="1" id="KW-1133">Transmembrane helix</keyword>
<accession>A0ABW9J5W1</accession>
<sequence>MKLEENEIIVQKIDHSNKIPFRLEDLITFPFFIIFSIVGSNIFKEISSKEIYYVFILPVIAILTFFLTFGRILIRWHITRTTIFYLTNYRIIFVDNASGFTDKSFHLKEIEINYTEYLNGKGFIIIGKSKPVFSGRGVNFFEDKNVIYNVINVKKVFDLIKNVKAELLSFE</sequence>
<feature type="transmembrane region" description="Helical" evidence="1">
    <location>
        <begin position="21"/>
        <end position="39"/>
    </location>
</feature>
<feature type="transmembrane region" description="Helical" evidence="1">
    <location>
        <begin position="51"/>
        <end position="74"/>
    </location>
</feature>
<evidence type="ECO:0000313" key="3">
    <source>
        <dbReference type="Proteomes" id="UP001517247"/>
    </source>
</evidence>
<reference evidence="2 3" key="1">
    <citation type="submission" date="2024-12" db="EMBL/GenBank/DDBJ databases">
        <authorList>
            <person name="Hu S."/>
        </authorList>
    </citation>
    <scope>NUCLEOTIDE SEQUENCE [LARGE SCALE GENOMIC DNA]</scope>
    <source>
        <strain evidence="2 3">THG-T11</strain>
    </source>
</reference>
<keyword evidence="1" id="KW-0812">Transmembrane</keyword>
<protein>
    <recommendedName>
        <fullName evidence="4">PH domain-containing protein</fullName>
    </recommendedName>
</protein>
<evidence type="ECO:0008006" key="4">
    <source>
        <dbReference type="Google" id="ProtNLM"/>
    </source>
</evidence>
<gene>
    <name evidence="2" type="ORF">E6A44_010120</name>
</gene>
<dbReference type="Proteomes" id="UP001517247">
    <property type="component" value="Unassembled WGS sequence"/>
</dbReference>